<dbReference type="InterPro" id="IPR000524">
    <property type="entry name" value="Tscrpt_reg_HTH_GntR"/>
</dbReference>
<dbReference type="SMART" id="SM00866">
    <property type="entry name" value="UTRA"/>
    <property type="match status" value="1"/>
</dbReference>
<dbReference type="Gene3D" id="3.40.1410.10">
    <property type="entry name" value="Chorismate lyase-like"/>
    <property type="match status" value="1"/>
</dbReference>
<sequence length="689" mass="75123">MTRHTTSAHQTIELHLRELIAAASPGDRLPGDKDLSEQFGVSRMTARQAVSNLVGEGRVYRIRGSGTYVANDAVHRRVTRFLSFTEHMHRHGRRPSARVLETGSRVGTRQENHDLDQGVNGQIYYLTWVLLGDDIPIALEEVLLPAVCAEVLDTDLSSGSLHPALAAIGHEPVRAQGTLTAASAAQDVARLLEVPTGAALLVQQQIVREASGTPVQLAATRYVGERMVFDIDQEKHSYADPHERRREPFYGVASMSDRNERGNSMAPSAADRTGRLSVPEAELSVPGGLPDPLVAADGTPVTSADDWTRRRAELIDLFERHVYGRTPSKRVTMDSEVIASNPGAVEGRATRTEIQLRFAGGPTANLLLYVPNAVTERCPAFLGLNFWGNHELESDPEIVLSQQWMRGHGVGVVGNRATEASRGCEADRWPLAQILDRGYALATMYCGDLDPDYDDGFANGIHPLFYGPGQTRPARDEWGTLGAWAWGLSRALDYLETDSRIDAGQVIAFGHSRLGKAALWAAAQDTRFAMAASNNSGCGGAALSRRRVGETVEAITRRFPHWFCTAFNDYVDREDALPVDQHELIALIAPRPVCIGSAVGDEWADPAGEFLSARYADPVYRLLGVEGFSGTDMPDPGEAVTSRIAYHLRPGGHGITVHDWTRYLDSADRQLGAYLALTRPTAEASSLQN</sequence>
<dbReference type="InterPro" id="IPR036388">
    <property type="entry name" value="WH-like_DNA-bd_sf"/>
</dbReference>
<dbReference type="SUPFAM" id="SSF64288">
    <property type="entry name" value="Chorismate lyase-like"/>
    <property type="match status" value="1"/>
</dbReference>
<dbReference type="RefSeq" id="WP_163740946.1">
    <property type="nucleotide sequence ID" value="NZ_JAAGOA010000014.1"/>
</dbReference>
<feature type="region of interest" description="Disordered" evidence="7">
    <location>
        <begin position="254"/>
        <end position="276"/>
    </location>
</feature>
<dbReference type="InterPro" id="IPR029058">
    <property type="entry name" value="AB_hydrolase_fold"/>
</dbReference>
<evidence type="ECO:0000313" key="9">
    <source>
        <dbReference type="EMBL" id="NEE02437.1"/>
    </source>
</evidence>
<keyword evidence="2" id="KW-0732">Signal</keyword>
<evidence type="ECO:0000256" key="7">
    <source>
        <dbReference type="SAM" id="MobiDB-lite"/>
    </source>
</evidence>
<dbReference type="Gene3D" id="3.40.50.1820">
    <property type="entry name" value="alpha/beta hydrolase"/>
    <property type="match status" value="1"/>
</dbReference>
<keyword evidence="3" id="KW-0378">Hydrolase</keyword>
<dbReference type="GO" id="GO:0003677">
    <property type="term" value="F:DNA binding"/>
    <property type="evidence" value="ECO:0007669"/>
    <property type="project" value="UniProtKB-KW"/>
</dbReference>
<evidence type="ECO:0000256" key="1">
    <source>
        <dbReference type="ARBA" id="ARBA00022487"/>
    </source>
</evidence>
<dbReference type="PANTHER" id="PTHR44846">
    <property type="entry name" value="MANNOSYL-D-GLYCERATE TRANSPORT/METABOLISM SYSTEM REPRESSOR MNGR-RELATED"/>
    <property type="match status" value="1"/>
</dbReference>
<dbReference type="InterPro" id="IPR028978">
    <property type="entry name" value="Chorismate_lyase_/UTRA_dom_sf"/>
</dbReference>
<dbReference type="SMART" id="SM00345">
    <property type="entry name" value="HTH_GNTR"/>
    <property type="match status" value="1"/>
</dbReference>
<comment type="caution">
    <text evidence="9">The sequence shown here is derived from an EMBL/GenBank/DDBJ whole genome shotgun (WGS) entry which is preliminary data.</text>
</comment>
<keyword evidence="5" id="KW-0238">DNA-binding</keyword>
<dbReference type="Gene3D" id="1.10.10.10">
    <property type="entry name" value="Winged helix-like DNA-binding domain superfamily/Winged helix DNA-binding domain"/>
    <property type="match status" value="1"/>
</dbReference>
<dbReference type="SUPFAM" id="SSF53474">
    <property type="entry name" value="alpha/beta-Hydrolases"/>
    <property type="match status" value="1"/>
</dbReference>
<dbReference type="InterPro" id="IPR036390">
    <property type="entry name" value="WH_DNA-bd_sf"/>
</dbReference>
<evidence type="ECO:0000256" key="2">
    <source>
        <dbReference type="ARBA" id="ARBA00022729"/>
    </source>
</evidence>
<dbReference type="GO" id="GO:0052689">
    <property type="term" value="F:carboxylic ester hydrolase activity"/>
    <property type="evidence" value="ECO:0007669"/>
    <property type="project" value="UniProtKB-KW"/>
</dbReference>
<dbReference type="AlphaFoldDB" id="A0A6L9SBC6"/>
<accession>A0A6L9SBC6</accession>
<keyword evidence="10" id="KW-1185">Reference proteome</keyword>
<keyword evidence="4" id="KW-0805">Transcription regulation</keyword>
<organism evidence="9 10">
    <name type="scientific">Phytoactinopolyspora halotolerans</name>
    <dbReference type="NCBI Taxonomy" id="1981512"/>
    <lineage>
        <taxon>Bacteria</taxon>
        <taxon>Bacillati</taxon>
        <taxon>Actinomycetota</taxon>
        <taxon>Actinomycetes</taxon>
        <taxon>Jiangellales</taxon>
        <taxon>Jiangellaceae</taxon>
        <taxon>Phytoactinopolyspora</taxon>
    </lineage>
</organism>
<dbReference type="GO" id="GO:0003700">
    <property type="term" value="F:DNA-binding transcription factor activity"/>
    <property type="evidence" value="ECO:0007669"/>
    <property type="project" value="InterPro"/>
</dbReference>
<dbReference type="Pfam" id="PF22244">
    <property type="entry name" value="GCE_fung"/>
    <property type="match status" value="1"/>
</dbReference>
<dbReference type="Proteomes" id="UP000475214">
    <property type="component" value="Unassembled WGS sequence"/>
</dbReference>
<dbReference type="SUPFAM" id="SSF46785">
    <property type="entry name" value="Winged helix' DNA-binding domain"/>
    <property type="match status" value="1"/>
</dbReference>
<gene>
    <name evidence="9" type="ORF">G1H10_19895</name>
</gene>
<dbReference type="EMBL" id="JAAGOA010000014">
    <property type="protein sequence ID" value="NEE02437.1"/>
    <property type="molecule type" value="Genomic_DNA"/>
</dbReference>
<dbReference type="CDD" id="cd07377">
    <property type="entry name" value="WHTH_GntR"/>
    <property type="match status" value="1"/>
</dbReference>
<dbReference type="PROSITE" id="PS50949">
    <property type="entry name" value="HTH_GNTR"/>
    <property type="match status" value="1"/>
</dbReference>
<evidence type="ECO:0000256" key="5">
    <source>
        <dbReference type="ARBA" id="ARBA00023125"/>
    </source>
</evidence>
<protein>
    <submittedName>
        <fullName evidence="9">UTRA domain-containing protein</fullName>
    </submittedName>
</protein>
<evidence type="ECO:0000256" key="6">
    <source>
        <dbReference type="ARBA" id="ARBA00023163"/>
    </source>
</evidence>
<dbReference type="InterPro" id="IPR011663">
    <property type="entry name" value="UTRA"/>
</dbReference>
<name>A0A6L9SBC6_9ACTN</name>
<keyword evidence="6" id="KW-0804">Transcription</keyword>
<evidence type="ECO:0000313" key="10">
    <source>
        <dbReference type="Proteomes" id="UP000475214"/>
    </source>
</evidence>
<evidence type="ECO:0000256" key="4">
    <source>
        <dbReference type="ARBA" id="ARBA00023015"/>
    </source>
</evidence>
<reference evidence="9 10" key="1">
    <citation type="submission" date="2020-02" db="EMBL/GenBank/DDBJ databases">
        <authorList>
            <person name="Li X.-J."/>
            <person name="Han X.-M."/>
        </authorList>
    </citation>
    <scope>NUCLEOTIDE SEQUENCE [LARGE SCALE GENOMIC DNA]</scope>
    <source>
        <strain evidence="9 10">CCTCC AB 2017055</strain>
    </source>
</reference>
<dbReference type="Pfam" id="PF07702">
    <property type="entry name" value="UTRA"/>
    <property type="match status" value="1"/>
</dbReference>
<evidence type="ECO:0000259" key="8">
    <source>
        <dbReference type="PROSITE" id="PS50949"/>
    </source>
</evidence>
<dbReference type="PRINTS" id="PR00035">
    <property type="entry name" value="HTHGNTR"/>
</dbReference>
<evidence type="ECO:0000256" key="3">
    <source>
        <dbReference type="ARBA" id="ARBA00022801"/>
    </source>
</evidence>
<feature type="domain" description="HTH gntR-type" evidence="8">
    <location>
        <begin position="5"/>
        <end position="72"/>
    </location>
</feature>
<dbReference type="Pfam" id="PF00392">
    <property type="entry name" value="GntR"/>
    <property type="match status" value="1"/>
</dbReference>
<proteinExistence type="predicted"/>
<dbReference type="InterPro" id="IPR054579">
    <property type="entry name" value="GCE-like_dom"/>
</dbReference>
<keyword evidence="1" id="KW-0719">Serine esterase</keyword>
<dbReference type="InterPro" id="IPR050679">
    <property type="entry name" value="Bact_HTH_transcr_reg"/>
</dbReference>